<reference evidence="3" key="1">
    <citation type="journal article" date="2019" name="Int. J. Syst. Evol. Microbiol.">
        <title>The Global Catalogue of Microorganisms (GCM) 10K type strain sequencing project: providing services to taxonomists for standard genome sequencing and annotation.</title>
        <authorList>
            <consortium name="The Broad Institute Genomics Platform"/>
            <consortium name="The Broad Institute Genome Sequencing Center for Infectious Disease"/>
            <person name="Wu L."/>
            <person name="Ma J."/>
        </authorList>
    </citation>
    <scope>NUCLEOTIDE SEQUENCE [LARGE SCALE GENOMIC DNA]</scope>
    <source>
        <strain evidence="3">CGMCC 4.1641</strain>
    </source>
</reference>
<name>A0ABV8SCM4_9BACL</name>
<dbReference type="EMBL" id="JBHSED010000019">
    <property type="protein sequence ID" value="MFC4304139.1"/>
    <property type="molecule type" value="Genomic_DNA"/>
</dbReference>
<keyword evidence="1" id="KW-0046">Antibiotic resistance</keyword>
<dbReference type="InterPro" id="IPR000335">
    <property type="entry name" value="Bleomycin-R"/>
</dbReference>
<protein>
    <submittedName>
        <fullName evidence="2">Bleomycin resistance protein</fullName>
    </submittedName>
</protein>
<evidence type="ECO:0000313" key="3">
    <source>
        <dbReference type="Proteomes" id="UP001595755"/>
    </source>
</evidence>
<gene>
    <name evidence="2" type="ORF">ACFO1S_11935</name>
</gene>
<evidence type="ECO:0000256" key="1">
    <source>
        <dbReference type="ARBA" id="ARBA00023251"/>
    </source>
</evidence>
<keyword evidence="3" id="KW-1185">Reference proteome</keyword>
<dbReference type="SUPFAM" id="SSF54593">
    <property type="entry name" value="Glyoxalase/Bleomycin resistance protein/Dihydroxybiphenyl dioxygenase"/>
    <property type="match status" value="1"/>
</dbReference>
<organism evidence="2 3">
    <name type="scientific">Cohnella boryungensis</name>
    <dbReference type="NCBI Taxonomy" id="768479"/>
    <lineage>
        <taxon>Bacteria</taxon>
        <taxon>Bacillati</taxon>
        <taxon>Bacillota</taxon>
        <taxon>Bacilli</taxon>
        <taxon>Bacillales</taxon>
        <taxon>Paenibacillaceae</taxon>
        <taxon>Cohnella</taxon>
    </lineage>
</organism>
<comment type="caution">
    <text evidence="2">The sequence shown here is derived from an EMBL/GenBank/DDBJ whole genome shotgun (WGS) entry which is preliminary data.</text>
</comment>
<sequence>MEVDDLSTNRIGVAIPILPCKSIDEQLDFYQALGFELTYRQAKPNLYACVRHPIVELHFFVLKQLEPANSYSMCYVSVPDVDAVYQEFCTNLKKAYQKVPSKGFPRITKLNNLSEDRRFNLIDPAGNRLLIGQKHASPRPIQNNQSIAVQPSRFANAFETAYRLAYAKDDFAAAARVLDLVFSKAEEGSATLRYQAYVLRADVAISMDELNLAMAFIREAEKLSLSEHELEEVVEATGRLNDLNTTLGQS</sequence>
<dbReference type="Proteomes" id="UP001595755">
    <property type="component" value="Unassembled WGS sequence"/>
</dbReference>
<evidence type="ECO:0000313" key="2">
    <source>
        <dbReference type="EMBL" id="MFC4304139.1"/>
    </source>
</evidence>
<dbReference type="CDD" id="cd08349">
    <property type="entry name" value="BLMA_like"/>
    <property type="match status" value="1"/>
</dbReference>
<dbReference type="Gene3D" id="3.10.180.10">
    <property type="entry name" value="2,3-Dihydroxybiphenyl 1,2-Dioxygenase, domain 1"/>
    <property type="match status" value="1"/>
</dbReference>
<accession>A0ABV8SCM4</accession>
<dbReference type="InterPro" id="IPR029068">
    <property type="entry name" value="Glyas_Bleomycin-R_OHBP_Dase"/>
</dbReference>
<proteinExistence type="predicted"/>